<evidence type="ECO:0000256" key="1">
    <source>
        <dbReference type="SAM" id="MobiDB-lite"/>
    </source>
</evidence>
<evidence type="ECO:0000313" key="2">
    <source>
        <dbReference type="EMBL" id="JAT15033.1"/>
    </source>
</evidence>
<gene>
    <name evidence="2" type="ORF">g.26587</name>
</gene>
<reference evidence="2" key="1">
    <citation type="submission" date="2015-11" db="EMBL/GenBank/DDBJ databases">
        <title>De novo transcriptome assembly of four potential Pierce s Disease insect vectors from Arizona vineyards.</title>
        <authorList>
            <person name="Tassone E.E."/>
        </authorList>
    </citation>
    <scope>NUCLEOTIDE SEQUENCE</scope>
</reference>
<proteinExistence type="predicted"/>
<name>A0A1B6KUC2_9HEMI</name>
<feature type="region of interest" description="Disordered" evidence="1">
    <location>
        <begin position="1"/>
        <end position="27"/>
    </location>
</feature>
<sequence length="341" mass="38640">MGDYSTKRNGRLQKQCQSGPPRPVRRTAQPIQPAECCYPKPVECYYSKPARCFPMYESCYPREPCQVVCGDSRCSYPSKTDSGFLHNLRNGFQKMFNAKKKPCEPLSCGRVYNYSTSQLKYMAQCLDKLEEETCCIEATIKEALNNNCRMDCSALRCSVVTVAEQVDGMKCDLMCAYECYDPYRDRCEYEMICNLLDRTQALDGCLSDLCLQLECMESYSLYPGPCMVNCQKPCCVRRPPCRPNCKKPCCYQPCTMPCEPCAVPCVDPCDPYCNPCSPRPYCSLPCDDRCNPCSVKPGCAVDCRKPCCTKPRRWRNGYSRCPKPLCRTSSVIPVGVMLVKL</sequence>
<organism evidence="2">
    <name type="scientific">Graphocephala atropunctata</name>
    <dbReference type="NCBI Taxonomy" id="36148"/>
    <lineage>
        <taxon>Eukaryota</taxon>
        <taxon>Metazoa</taxon>
        <taxon>Ecdysozoa</taxon>
        <taxon>Arthropoda</taxon>
        <taxon>Hexapoda</taxon>
        <taxon>Insecta</taxon>
        <taxon>Pterygota</taxon>
        <taxon>Neoptera</taxon>
        <taxon>Paraneoptera</taxon>
        <taxon>Hemiptera</taxon>
        <taxon>Auchenorrhyncha</taxon>
        <taxon>Membracoidea</taxon>
        <taxon>Cicadellidae</taxon>
        <taxon>Cicadellinae</taxon>
        <taxon>Cicadellini</taxon>
        <taxon>Graphocephala</taxon>
    </lineage>
</organism>
<dbReference type="AlphaFoldDB" id="A0A1B6KUC2"/>
<dbReference type="EMBL" id="GEBQ01024944">
    <property type="protein sequence ID" value="JAT15033.1"/>
    <property type="molecule type" value="Transcribed_RNA"/>
</dbReference>
<protein>
    <submittedName>
        <fullName evidence="2">Uncharacterized protein</fullName>
    </submittedName>
</protein>
<accession>A0A1B6KUC2</accession>